<dbReference type="AlphaFoldDB" id="A0A9W9F2U5"/>
<name>A0A9W9F2U5_9EURO</name>
<reference evidence="2" key="2">
    <citation type="journal article" date="2023" name="IMA Fungus">
        <title>Comparative genomic study of the Penicillium genus elucidates a diverse pangenome and 15 lateral gene transfer events.</title>
        <authorList>
            <person name="Petersen C."/>
            <person name="Sorensen T."/>
            <person name="Nielsen M.R."/>
            <person name="Sondergaard T.E."/>
            <person name="Sorensen J.L."/>
            <person name="Fitzpatrick D.A."/>
            <person name="Frisvad J.C."/>
            <person name="Nielsen K.L."/>
        </authorList>
    </citation>
    <scope>NUCLEOTIDE SEQUENCE</scope>
    <source>
        <strain evidence="2">IBT 34128</strain>
    </source>
</reference>
<dbReference type="SUPFAM" id="SSF55486">
    <property type="entry name" value="Metalloproteases ('zincins'), catalytic domain"/>
    <property type="match status" value="1"/>
</dbReference>
<organism evidence="2 3">
    <name type="scientific">Penicillium alfredii</name>
    <dbReference type="NCBI Taxonomy" id="1506179"/>
    <lineage>
        <taxon>Eukaryota</taxon>
        <taxon>Fungi</taxon>
        <taxon>Dikarya</taxon>
        <taxon>Ascomycota</taxon>
        <taxon>Pezizomycotina</taxon>
        <taxon>Eurotiomycetes</taxon>
        <taxon>Eurotiomycetidae</taxon>
        <taxon>Eurotiales</taxon>
        <taxon>Aspergillaceae</taxon>
        <taxon>Penicillium</taxon>
    </lineage>
</organism>
<dbReference type="InterPro" id="IPR029463">
    <property type="entry name" value="Lys_MEP"/>
</dbReference>
<comment type="caution">
    <text evidence="2">The sequence shown here is derived from an EMBL/GenBank/DDBJ whole genome shotgun (WGS) entry which is preliminary data.</text>
</comment>
<dbReference type="Pfam" id="PF14521">
    <property type="entry name" value="Aspzincin_M35"/>
    <property type="match status" value="1"/>
</dbReference>
<accession>A0A9W9F2U5</accession>
<dbReference type="EMBL" id="JAPMSZ010000009">
    <property type="protein sequence ID" value="KAJ5092544.1"/>
    <property type="molecule type" value="Genomic_DNA"/>
</dbReference>
<evidence type="ECO:0000259" key="1">
    <source>
        <dbReference type="Pfam" id="PF14521"/>
    </source>
</evidence>
<gene>
    <name evidence="2" type="ORF">NUU61_007414</name>
</gene>
<evidence type="ECO:0000313" key="2">
    <source>
        <dbReference type="EMBL" id="KAJ5092544.1"/>
    </source>
</evidence>
<feature type="domain" description="Lysine-specific metallo-endopeptidase" evidence="1">
    <location>
        <begin position="185"/>
        <end position="246"/>
    </location>
</feature>
<evidence type="ECO:0000313" key="3">
    <source>
        <dbReference type="Proteomes" id="UP001141434"/>
    </source>
</evidence>
<dbReference type="GeneID" id="81397108"/>
<keyword evidence="3" id="KW-1185">Reference proteome</keyword>
<dbReference type="OrthoDB" id="412874at2759"/>
<dbReference type="Proteomes" id="UP001141434">
    <property type="component" value="Unassembled WGS sequence"/>
</dbReference>
<sequence>MASAMFGISYDLRQDKKLQVVKGQSQLIDAKKYYEDAKSLLLANRSEKSRWKIECGDKDLEWASTLGDMEVKSGKPNPESLSKAVSELAGKEEISHYQGLFYSKFWSPKSLFGNYIWKSTKYLLPDKPETTKSGFCASEIAITSTSDVKIMAKNYLTLCDPYFARQSLTWAHSQVGAVNSLDNLPLKAGILLHELMHMTSLKVIDETATGDDGKQHPAQTWSGCRALAKEDPQRTVTNADTYHYFALGVYFVNVNWWPEGYEENVGRC</sequence>
<dbReference type="InterPro" id="IPR024079">
    <property type="entry name" value="MetalloPept_cat_dom_sf"/>
</dbReference>
<proteinExistence type="predicted"/>
<reference evidence="2" key="1">
    <citation type="submission" date="2022-11" db="EMBL/GenBank/DDBJ databases">
        <authorList>
            <person name="Petersen C."/>
        </authorList>
    </citation>
    <scope>NUCLEOTIDE SEQUENCE</scope>
    <source>
        <strain evidence="2">IBT 34128</strain>
    </source>
</reference>
<dbReference type="RefSeq" id="XP_056510739.1">
    <property type="nucleotide sequence ID" value="XM_056657939.1"/>
</dbReference>
<dbReference type="GO" id="GO:0004222">
    <property type="term" value="F:metalloendopeptidase activity"/>
    <property type="evidence" value="ECO:0007669"/>
    <property type="project" value="InterPro"/>
</dbReference>
<dbReference type="Gene3D" id="3.40.390.10">
    <property type="entry name" value="Collagenase (Catalytic Domain)"/>
    <property type="match status" value="1"/>
</dbReference>
<protein>
    <recommendedName>
        <fullName evidence="1">Lysine-specific metallo-endopeptidase domain-containing protein</fullName>
    </recommendedName>
</protein>